<name>A0A833QG95_9POAL</name>
<keyword evidence="1" id="KW-0677">Repeat</keyword>
<dbReference type="PANTHER" id="PTHR47930">
    <property type="entry name" value="YALI0C12947P"/>
    <property type="match status" value="1"/>
</dbReference>
<dbReference type="PANTHER" id="PTHR47930:SF2">
    <property type="entry name" value="PENTATRICOPEPTIDE REPEAT PROTEIN (AFU_ORTHOLOGUE AFUA_8G04250)"/>
    <property type="match status" value="1"/>
</dbReference>
<evidence type="ECO:0000313" key="5">
    <source>
        <dbReference type="EMBL" id="KAF3323178.1"/>
    </source>
</evidence>
<dbReference type="Gene3D" id="1.25.40.10">
    <property type="entry name" value="Tetratricopeptide repeat domain"/>
    <property type="match status" value="1"/>
</dbReference>
<dbReference type="OrthoDB" id="778140at2759"/>
<evidence type="ECO:0000313" key="6">
    <source>
        <dbReference type="Proteomes" id="UP000623129"/>
    </source>
</evidence>
<dbReference type="Proteomes" id="UP000623129">
    <property type="component" value="Unassembled WGS sequence"/>
</dbReference>
<keyword evidence="6" id="KW-1185">Reference proteome</keyword>
<dbReference type="PROSITE" id="PS51375">
    <property type="entry name" value="PPR"/>
    <property type="match status" value="1"/>
</dbReference>
<keyword evidence="2" id="KW-0809">Transit peptide</keyword>
<gene>
    <name evidence="5" type="ORF">FCM35_KLT13167</name>
</gene>
<dbReference type="AlphaFoldDB" id="A0A833QG95"/>
<evidence type="ECO:0000256" key="4">
    <source>
        <dbReference type="SAM" id="MobiDB-lite"/>
    </source>
</evidence>
<feature type="region of interest" description="Disordered" evidence="4">
    <location>
        <begin position="98"/>
        <end position="126"/>
    </location>
</feature>
<comment type="caution">
    <text evidence="5">The sequence shown here is derived from an EMBL/GenBank/DDBJ whole genome shotgun (WGS) entry which is preliminary data.</text>
</comment>
<proteinExistence type="predicted"/>
<evidence type="ECO:0000256" key="3">
    <source>
        <dbReference type="PROSITE-ProRule" id="PRU00708"/>
    </source>
</evidence>
<protein>
    <submittedName>
        <fullName evidence="5">Pentatricopeptide repeat-containing protein</fullName>
    </submittedName>
</protein>
<sequence>MLPLAVQASPCMGLSRTSFTFAPVGMQRSWNRRGRVIPNWICPIRVGNVSEFRYSACRVQLSDSSDKITGNTTLDSDWTQDELDAISSLFERPLPPQKYRKQRKERVPPLPLPHKIPSTDRTPTPKRHIRNVSKTILSPRNSFTDQVCKNPEVLINIAREIEALDSRSDVSQVLDRWAPFLRKGSLSMTIRELGHMGRPDLVLQTLNWAQKRTKGSKPGPTLFPDDRVLASTVEVLARFDKLKIEHELEKWILNATRPVLESLVKGFIKARKLHLARRVLLLAKDKNRTLDLSVFVKLVLAAVHTPDRYKLAATLIHELGEREDFNLSSRDCTSVMKVCTKLGMFETVERLFQWYRKRGTEGPSIVMYTTVMHSRYCNQRYREGMALIWEIEEQNCLLDLPAYRVVIRLCVALNDLERAMRYFMRLKEAGFSPGYEIYRDLIMGYAFSGRYGKCAQLKKELELAGMTLDKELQAFFYACGILN</sequence>
<evidence type="ECO:0000256" key="1">
    <source>
        <dbReference type="ARBA" id="ARBA00022737"/>
    </source>
</evidence>
<reference evidence="5" key="1">
    <citation type="submission" date="2020-01" db="EMBL/GenBank/DDBJ databases">
        <title>Genome sequence of Kobresia littledalei, the first chromosome-level genome in the family Cyperaceae.</title>
        <authorList>
            <person name="Qu G."/>
        </authorList>
    </citation>
    <scope>NUCLEOTIDE SEQUENCE</scope>
    <source>
        <strain evidence="5">C.B.Clarke</strain>
        <tissue evidence="5">Leaf</tissue>
    </source>
</reference>
<dbReference type="InterPro" id="IPR011990">
    <property type="entry name" value="TPR-like_helical_dom_sf"/>
</dbReference>
<evidence type="ECO:0000256" key="2">
    <source>
        <dbReference type="ARBA" id="ARBA00022946"/>
    </source>
</evidence>
<dbReference type="Pfam" id="PF01535">
    <property type="entry name" value="PPR"/>
    <property type="match status" value="1"/>
</dbReference>
<dbReference type="InterPro" id="IPR002885">
    <property type="entry name" value="PPR_rpt"/>
</dbReference>
<organism evidence="5 6">
    <name type="scientific">Carex littledalei</name>
    <dbReference type="NCBI Taxonomy" id="544730"/>
    <lineage>
        <taxon>Eukaryota</taxon>
        <taxon>Viridiplantae</taxon>
        <taxon>Streptophyta</taxon>
        <taxon>Embryophyta</taxon>
        <taxon>Tracheophyta</taxon>
        <taxon>Spermatophyta</taxon>
        <taxon>Magnoliopsida</taxon>
        <taxon>Liliopsida</taxon>
        <taxon>Poales</taxon>
        <taxon>Cyperaceae</taxon>
        <taxon>Cyperoideae</taxon>
        <taxon>Cariceae</taxon>
        <taxon>Carex</taxon>
        <taxon>Carex subgen. Euthyceras</taxon>
    </lineage>
</organism>
<accession>A0A833QG95</accession>
<dbReference type="EMBL" id="SWLB01000024">
    <property type="protein sequence ID" value="KAF3323178.1"/>
    <property type="molecule type" value="Genomic_DNA"/>
</dbReference>
<feature type="repeat" description="PPR" evidence="3">
    <location>
        <begin position="399"/>
        <end position="433"/>
    </location>
</feature>